<dbReference type="InterPro" id="IPR020904">
    <property type="entry name" value="Sc_DH/Rdtase_CS"/>
</dbReference>
<evidence type="ECO:0000256" key="4">
    <source>
        <dbReference type="RuleBase" id="RU000363"/>
    </source>
</evidence>
<keyword evidence="2" id="KW-0521">NADP</keyword>
<evidence type="ECO:0000313" key="6">
    <source>
        <dbReference type="Proteomes" id="UP001309876"/>
    </source>
</evidence>
<evidence type="ECO:0000256" key="1">
    <source>
        <dbReference type="ARBA" id="ARBA00006484"/>
    </source>
</evidence>
<proteinExistence type="inferred from homology"/>
<dbReference type="PANTHER" id="PTHR43180:SF66">
    <property type="entry name" value="SHORT-CHAIN DEHYDROGENASE_REDUCTASE FAMILY PROTEIN"/>
    <property type="match status" value="1"/>
</dbReference>
<keyword evidence="3" id="KW-0560">Oxidoreductase</keyword>
<dbReference type="SUPFAM" id="SSF51735">
    <property type="entry name" value="NAD(P)-binding Rossmann-fold domains"/>
    <property type="match status" value="1"/>
</dbReference>
<dbReference type="PRINTS" id="PR00081">
    <property type="entry name" value="GDHRDH"/>
</dbReference>
<dbReference type="PRINTS" id="PR00080">
    <property type="entry name" value="SDRFAMILY"/>
</dbReference>
<dbReference type="AlphaFoldDB" id="A0AAN7YC42"/>
<sequence>MASPTFENKASAATAAQFAALGAKIAGLDIRDSEIPSTDKRIDIKCDVSDEDSVIAAVKAVVEKWGTIDVLCNIAGITDKFRKYHYYFRYSVYEEDQADIKSSKTERVTETTNADLNRIMGINFNGPLFLMRHVIPHFLAKPGSIQGQGYNTVLPKKGAIVNICSAAALRGSAAGAIYTSSKHALLGLTRNTACMDAKEGVRTNAVLPGGVATNILNNSGIDPSTQLDPIGFPILQPAHALQPAVCVPDDVARTIVFLAGADGVNGAEVTVDQGWCQA</sequence>
<evidence type="ECO:0000313" key="5">
    <source>
        <dbReference type="EMBL" id="KAK5088110.1"/>
    </source>
</evidence>
<name>A0AAN7YC42_9EURO</name>
<dbReference type="Pfam" id="PF00106">
    <property type="entry name" value="adh_short"/>
    <property type="match status" value="1"/>
</dbReference>
<comment type="similarity">
    <text evidence="1 4">Belongs to the short-chain dehydrogenases/reductases (SDR) family.</text>
</comment>
<dbReference type="InterPro" id="IPR002347">
    <property type="entry name" value="SDR_fam"/>
</dbReference>
<protein>
    <recommendedName>
        <fullName evidence="7">NAD(P)-binding protein</fullName>
    </recommendedName>
</protein>
<evidence type="ECO:0000256" key="3">
    <source>
        <dbReference type="ARBA" id="ARBA00023002"/>
    </source>
</evidence>
<comment type="caution">
    <text evidence="5">The sequence shown here is derived from an EMBL/GenBank/DDBJ whole genome shotgun (WGS) entry which is preliminary data.</text>
</comment>
<dbReference type="GO" id="GO:0016491">
    <property type="term" value="F:oxidoreductase activity"/>
    <property type="evidence" value="ECO:0007669"/>
    <property type="project" value="UniProtKB-KW"/>
</dbReference>
<keyword evidence="6" id="KW-1185">Reference proteome</keyword>
<dbReference type="EMBL" id="JAVRRJ010000002">
    <property type="protein sequence ID" value="KAK5088110.1"/>
    <property type="molecule type" value="Genomic_DNA"/>
</dbReference>
<evidence type="ECO:0008006" key="7">
    <source>
        <dbReference type="Google" id="ProtNLM"/>
    </source>
</evidence>
<evidence type="ECO:0000256" key="2">
    <source>
        <dbReference type="ARBA" id="ARBA00022857"/>
    </source>
</evidence>
<gene>
    <name evidence="5" type="ORF">LTR05_002327</name>
</gene>
<dbReference type="CDD" id="cd05233">
    <property type="entry name" value="SDR_c"/>
    <property type="match status" value="1"/>
</dbReference>
<dbReference type="InterPro" id="IPR036291">
    <property type="entry name" value="NAD(P)-bd_dom_sf"/>
</dbReference>
<accession>A0AAN7YC42</accession>
<reference evidence="5 6" key="1">
    <citation type="submission" date="2023-08" db="EMBL/GenBank/DDBJ databases">
        <title>Black Yeasts Isolated from many extreme environments.</title>
        <authorList>
            <person name="Coleine C."/>
            <person name="Stajich J.E."/>
            <person name="Selbmann L."/>
        </authorList>
    </citation>
    <scope>NUCLEOTIDE SEQUENCE [LARGE SCALE GENOMIC DNA]</scope>
    <source>
        <strain evidence="5 6">CCFEE 5910</strain>
    </source>
</reference>
<dbReference type="Gene3D" id="3.40.50.720">
    <property type="entry name" value="NAD(P)-binding Rossmann-like Domain"/>
    <property type="match status" value="1"/>
</dbReference>
<dbReference type="Proteomes" id="UP001309876">
    <property type="component" value="Unassembled WGS sequence"/>
</dbReference>
<dbReference type="PANTHER" id="PTHR43180">
    <property type="entry name" value="3-OXOACYL-(ACYL-CARRIER-PROTEIN) REDUCTASE (AFU_ORTHOLOGUE AFUA_6G11210)"/>
    <property type="match status" value="1"/>
</dbReference>
<organism evidence="5 6">
    <name type="scientific">Lithohypha guttulata</name>
    <dbReference type="NCBI Taxonomy" id="1690604"/>
    <lineage>
        <taxon>Eukaryota</taxon>
        <taxon>Fungi</taxon>
        <taxon>Dikarya</taxon>
        <taxon>Ascomycota</taxon>
        <taxon>Pezizomycotina</taxon>
        <taxon>Eurotiomycetes</taxon>
        <taxon>Chaetothyriomycetidae</taxon>
        <taxon>Chaetothyriales</taxon>
        <taxon>Trichomeriaceae</taxon>
        <taxon>Lithohypha</taxon>
    </lineage>
</organism>
<dbReference type="PROSITE" id="PS00061">
    <property type="entry name" value="ADH_SHORT"/>
    <property type="match status" value="1"/>
</dbReference>